<dbReference type="NCBIfam" id="TIGR01064">
    <property type="entry name" value="pyruv_kin"/>
    <property type="match status" value="1"/>
</dbReference>
<sequence>MQENKTKIICTLGPASYDVNVLKQLMLSGMNVARFNFSHAQYDNSKKLLKTIRDLNQELNTHVATLLDTKGPEVRTHEFDGEVAITKDSLVRITTEEVLGNASLFSVTYPGFYDELNVGDVVNVDDGYLSLEIVDKDAQKKELVTKAKNTHVVKSRRGVNVPNVSLNIPFVSKKDCQDVLFASEQNYDYIAASFVRNAEDVLELRKILKEQNNDHIRIISKIENQEGVDNLDEIIEVSDGIMVARGDLGIEVPGEMVPLYQTTIIEKCLEEGKTVVVATQMLESMQKNPRPTKAEISDVYNAVKEGSTATMLSGESASGEYPVEAVQFMHKINKQAEKAREDEFFAPLYEPKSLQEYLLLSAAELSVRYPIKAILVNNREDAESISKFHPSVPVLATVQDEKEANLLALSYGITPVLNQAELDRKLDALTEDEDGDIIVVTEGKIEIK</sequence>
<dbReference type="SUPFAM" id="SSF52935">
    <property type="entry name" value="PK C-terminal domain-like"/>
    <property type="match status" value="1"/>
</dbReference>
<comment type="pathway">
    <text evidence="3 15">Carbohydrate degradation; glycolysis; pyruvate from D-glyceraldehyde 3-phosphate: step 5/5.</text>
</comment>
<keyword evidence="12 15" id="KW-0324">Glycolysis</keyword>
<dbReference type="PRINTS" id="PR01050">
    <property type="entry name" value="PYRUVTKNASE"/>
</dbReference>
<evidence type="ECO:0000256" key="9">
    <source>
        <dbReference type="ARBA" id="ARBA00022777"/>
    </source>
</evidence>
<keyword evidence="7" id="KW-0479">Metal-binding</keyword>
<gene>
    <name evidence="17" type="primary">pykF</name>
    <name evidence="17" type="ORF">CPX_001256</name>
</gene>
<dbReference type="AlphaFoldDB" id="A0A0M1N0L7"/>
<comment type="similarity">
    <text evidence="4 15">Belongs to the pyruvate kinase family.</text>
</comment>
<keyword evidence="9 15" id="KW-0418">Kinase</keyword>
<keyword evidence="11 15" id="KW-0460">Magnesium</keyword>
<evidence type="ECO:0000256" key="5">
    <source>
        <dbReference type="ARBA" id="ARBA00012142"/>
    </source>
</evidence>
<dbReference type="Gene3D" id="3.20.20.60">
    <property type="entry name" value="Phosphoenolpyruvate-binding domains"/>
    <property type="match status" value="1"/>
</dbReference>
<keyword evidence="6 15" id="KW-0808">Transferase</keyword>
<dbReference type="Gene3D" id="2.40.33.10">
    <property type="entry name" value="PK beta-barrel domain-like"/>
    <property type="match status" value="1"/>
</dbReference>
<dbReference type="InterPro" id="IPR040442">
    <property type="entry name" value="Pyrv_kinase-like_dom_sf"/>
</dbReference>
<dbReference type="InterPro" id="IPR018209">
    <property type="entry name" value="Pyrv_Knase_AS"/>
</dbReference>
<dbReference type="GO" id="GO:0030955">
    <property type="term" value="F:potassium ion binding"/>
    <property type="evidence" value="ECO:0007669"/>
    <property type="project" value="UniProtKB-UniRule"/>
</dbReference>
<dbReference type="EMBL" id="LHCF01000001">
    <property type="protein sequence ID" value="KOR75696.1"/>
    <property type="molecule type" value="Genomic_DNA"/>
</dbReference>
<dbReference type="InterPro" id="IPR011037">
    <property type="entry name" value="Pyrv_Knase-like_insert_dom_sf"/>
</dbReference>
<evidence type="ECO:0000256" key="3">
    <source>
        <dbReference type="ARBA" id="ARBA00004997"/>
    </source>
</evidence>
<organism evidence="17 18">
    <name type="scientific">Candidatus Phytoplasma pruni</name>
    <dbReference type="NCBI Taxonomy" id="479893"/>
    <lineage>
        <taxon>Bacteria</taxon>
        <taxon>Bacillati</taxon>
        <taxon>Mycoplasmatota</taxon>
        <taxon>Mollicutes</taxon>
        <taxon>Acholeplasmatales</taxon>
        <taxon>Acholeplasmataceae</taxon>
        <taxon>Candidatus Phytoplasma</taxon>
        <taxon>16SrIII (X-disease group)</taxon>
    </lineage>
</organism>
<comment type="caution">
    <text evidence="17">The sequence shown here is derived from an EMBL/GenBank/DDBJ whole genome shotgun (WGS) entry which is preliminary data.</text>
</comment>
<evidence type="ECO:0000256" key="8">
    <source>
        <dbReference type="ARBA" id="ARBA00022741"/>
    </source>
</evidence>
<proteinExistence type="inferred from homology"/>
<evidence type="ECO:0000256" key="6">
    <source>
        <dbReference type="ARBA" id="ARBA00022679"/>
    </source>
</evidence>
<evidence type="ECO:0000256" key="2">
    <source>
        <dbReference type="ARBA" id="ARBA00001958"/>
    </source>
</evidence>
<dbReference type="Gene3D" id="3.40.1380.20">
    <property type="entry name" value="Pyruvate kinase, C-terminal domain"/>
    <property type="match status" value="1"/>
</dbReference>
<evidence type="ECO:0000256" key="7">
    <source>
        <dbReference type="ARBA" id="ARBA00022723"/>
    </source>
</evidence>
<accession>A0A0M1N0L7</accession>
<evidence type="ECO:0000256" key="4">
    <source>
        <dbReference type="ARBA" id="ARBA00008663"/>
    </source>
</evidence>
<evidence type="ECO:0000313" key="17">
    <source>
        <dbReference type="EMBL" id="KOR75696.1"/>
    </source>
</evidence>
<dbReference type="SUPFAM" id="SSF50800">
    <property type="entry name" value="PK beta-barrel domain-like"/>
    <property type="match status" value="1"/>
</dbReference>
<comment type="catalytic activity">
    <reaction evidence="15">
        <text>pyruvate + ATP = phosphoenolpyruvate + ADP + H(+)</text>
        <dbReference type="Rhea" id="RHEA:18157"/>
        <dbReference type="ChEBI" id="CHEBI:15361"/>
        <dbReference type="ChEBI" id="CHEBI:15378"/>
        <dbReference type="ChEBI" id="CHEBI:30616"/>
        <dbReference type="ChEBI" id="CHEBI:58702"/>
        <dbReference type="ChEBI" id="CHEBI:456216"/>
        <dbReference type="EC" id="2.7.1.40"/>
    </reaction>
</comment>
<evidence type="ECO:0000259" key="16">
    <source>
        <dbReference type="Pfam" id="PF00224"/>
    </source>
</evidence>
<dbReference type="InterPro" id="IPR036918">
    <property type="entry name" value="Pyrv_Knase_C_sf"/>
</dbReference>
<evidence type="ECO:0000256" key="15">
    <source>
        <dbReference type="RuleBase" id="RU000504"/>
    </source>
</evidence>
<dbReference type="GO" id="GO:0004743">
    <property type="term" value="F:pyruvate kinase activity"/>
    <property type="evidence" value="ECO:0007669"/>
    <property type="project" value="UniProtKB-UniRule"/>
</dbReference>
<dbReference type="RefSeq" id="WP_053521252.1">
    <property type="nucleotide sequence ID" value="NZ_LHCF01000001.1"/>
</dbReference>
<dbReference type="GO" id="GO:0005524">
    <property type="term" value="F:ATP binding"/>
    <property type="evidence" value="ECO:0007669"/>
    <property type="project" value="UniProtKB-KW"/>
</dbReference>
<evidence type="ECO:0000256" key="12">
    <source>
        <dbReference type="ARBA" id="ARBA00023152"/>
    </source>
</evidence>
<name>A0A0M1N0L7_9MOLU</name>
<evidence type="ECO:0000256" key="10">
    <source>
        <dbReference type="ARBA" id="ARBA00022840"/>
    </source>
</evidence>
<evidence type="ECO:0000256" key="14">
    <source>
        <dbReference type="NCBIfam" id="TIGR01064"/>
    </source>
</evidence>
<dbReference type="PATRIC" id="fig|479893.3.peg.31"/>
<reference evidence="18" key="1">
    <citation type="submission" date="2015-05" db="EMBL/GenBank/DDBJ databases">
        <title>Draft genome sequence of 'Candidatus Phytoplasma Pruni' strain CX, a plant pathogenic bacterium.</title>
        <authorList>
            <person name="Lee I.-M."/>
            <person name="Bottner-Parker K.D."/>
            <person name="Shao J."/>
            <person name="Gundersen-Rindal D.E."/>
            <person name="Zhao Y."/>
            <person name="Davis R.E."/>
        </authorList>
    </citation>
    <scope>NUCLEOTIDE SEQUENCE [LARGE SCALE GENOMIC DNA]</scope>
    <source>
        <strain evidence="18">CX</strain>
    </source>
</reference>
<evidence type="ECO:0000256" key="1">
    <source>
        <dbReference type="ARBA" id="ARBA00001946"/>
    </source>
</evidence>
<comment type="cofactor">
    <cofactor evidence="2">
        <name>K(+)</name>
        <dbReference type="ChEBI" id="CHEBI:29103"/>
    </cofactor>
</comment>
<dbReference type="GO" id="GO:0016301">
    <property type="term" value="F:kinase activity"/>
    <property type="evidence" value="ECO:0007669"/>
    <property type="project" value="UniProtKB-KW"/>
</dbReference>
<dbReference type="EC" id="2.7.1.40" evidence="5 14"/>
<dbReference type="PROSITE" id="PS00110">
    <property type="entry name" value="PYRUVATE_KINASE"/>
    <property type="match status" value="1"/>
</dbReference>
<dbReference type="Pfam" id="PF00224">
    <property type="entry name" value="PK"/>
    <property type="match status" value="1"/>
</dbReference>
<dbReference type="OrthoDB" id="9812123at2"/>
<feature type="domain" description="Pyruvate kinase barrel" evidence="16">
    <location>
        <begin position="4"/>
        <end position="326"/>
    </location>
</feature>
<evidence type="ECO:0000256" key="11">
    <source>
        <dbReference type="ARBA" id="ARBA00022842"/>
    </source>
</evidence>
<keyword evidence="10" id="KW-0067">ATP-binding</keyword>
<dbReference type="NCBIfam" id="NF004978">
    <property type="entry name" value="PRK06354.1"/>
    <property type="match status" value="1"/>
</dbReference>
<dbReference type="Proteomes" id="UP000037386">
    <property type="component" value="Unassembled WGS sequence"/>
</dbReference>
<keyword evidence="13 17" id="KW-0670">Pyruvate</keyword>
<dbReference type="SUPFAM" id="SSF51621">
    <property type="entry name" value="Phosphoenolpyruvate/pyruvate domain"/>
    <property type="match status" value="1"/>
</dbReference>
<dbReference type="InterPro" id="IPR001697">
    <property type="entry name" value="Pyr_Knase"/>
</dbReference>
<dbReference type="GO" id="GO:0000287">
    <property type="term" value="F:magnesium ion binding"/>
    <property type="evidence" value="ECO:0007669"/>
    <property type="project" value="UniProtKB-UniRule"/>
</dbReference>
<dbReference type="UniPathway" id="UPA00109">
    <property type="reaction ID" value="UER00188"/>
</dbReference>
<evidence type="ECO:0000256" key="13">
    <source>
        <dbReference type="ARBA" id="ARBA00023317"/>
    </source>
</evidence>
<comment type="cofactor">
    <cofactor evidence="1">
        <name>Mg(2+)</name>
        <dbReference type="ChEBI" id="CHEBI:18420"/>
    </cofactor>
</comment>
<dbReference type="FunFam" id="2.40.33.10:FF:000001">
    <property type="entry name" value="Pyruvate kinase"/>
    <property type="match status" value="1"/>
</dbReference>
<dbReference type="InterPro" id="IPR015793">
    <property type="entry name" value="Pyrv_Knase_brl"/>
</dbReference>
<dbReference type="InterPro" id="IPR015813">
    <property type="entry name" value="Pyrv/PenolPyrv_kinase-like_dom"/>
</dbReference>
<keyword evidence="8" id="KW-0547">Nucleotide-binding</keyword>
<dbReference type="STRING" id="479893.CPX_001256"/>
<dbReference type="NCBIfam" id="NF004491">
    <property type="entry name" value="PRK05826.1"/>
    <property type="match status" value="1"/>
</dbReference>
<dbReference type="FunFam" id="3.20.20.60:FF:000025">
    <property type="entry name" value="Pyruvate kinase"/>
    <property type="match status" value="1"/>
</dbReference>
<dbReference type="PANTHER" id="PTHR11817">
    <property type="entry name" value="PYRUVATE KINASE"/>
    <property type="match status" value="1"/>
</dbReference>
<evidence type="ECO:0000313" key="18">
    <source>
        <dbReference type="Proteomes" id="UP000037386"/>
    </source>
</evidence>
<dbReference type="InterPro" id="IPR015806">
    <property type="entry name" value="Pyrv_Knase_insert_dom_sf"/>
</dbReference>
<protein>
    <recommendedName>
        <fullName evidence="5 14">Pyruvate kinase</fullName>
        <ecNumber evidence="5 14">2.7.1.40</ecNumber>
    </recommendedName>
</protein>